<dbReference type="PANTHER" id="PTHR43690">
    <property type="entry name" value="NARDILYSIN"/>
    <property type="match status" value="1"/>
</dbReference>
<dbReference type="InterPro" id="IPR011765">
    <property type="entry name" value="Pept_M16_N"/>
</dbReference>
<evidence type="ECO:0000256" key="2">
    <source>
        <dbReference type="ARBA" id="ARBA00022670"/>
    </source>
</evidence>
<dbReference type="EMBL" id="JAHZST010000003">
    <property type="protein sequence ID" value="MBW8183130.1"/>
    <property type="molecule type" value="Genomic_DNA"/>
</dbReference>
<feature type="domain" description="Peptidase M16 C-terminal" evidence="7">
    <location>
        <begin position="213"/>
        <end position="390"/>
    </location>
</feature>
<organism evidence="8 9">
    <name type="scientific">Shewanella nanhaiensis</name>
    <dbReference type="NCBI Taxonomy" id="2864872"/>
    <lineage>
        <taxon>Bacteria</taxon>
        <taxon>Pseudomonadati</taxon>
        <taxon>Pseudomonadota</taxon>
        <taxon>Gammaproteobacteria</taxon>
        <taxon>Alteromonadales</taxon>
        <taxon>Shewanellaceae</taxon>
        <taxon>Shewanella</taxon>
    </lineage>
</organism>
<evidence type="ECO:0000313" key="9">
    <source>
        <dbReference type="Proteomes" id="UP001195963"/>
    </source>
</evidence>
<dbReference type="InterPro" id="IPR050626">
    <property type="entry name" value="Peptidase_M16"/>
</dbReference>
<dbReference type="Pfam" id="PF00675">
    <property type="entry name" value="Peptidase_M16"/>
    <property type="match status" value="1"/>
</dbReference>
<dbReference type="SUPFAM" id="SSF63411">
    <property type="entry name" value="LuxS/MPP-like metallohydrolase"/>
    <property type="match status" value="2"/>
</dbReference>
<evidence type="ECO:0000313" key="8">
    <source>
        <dbReference type="EMBL" id="MBW8183130.1"/>
    </source>
</evidence>
<comment type="caution">
    <text evidence="8">The sequence shown here is derived from an EMBL/GenBank/DDBJ whole genome shotgun (WGS) entry which is preliminary data.</text>
</comment>
<keyword evidence="9" id="KW-1185">Reference proteome</keyword>
<dbReference type="InterPro" id="IPR007863">
    <property type="entry name" value="Peptidase_M16_C"/>
</dbReference>
<name>A0ABS7E0Q7_9GAMM</name>
<sequence length="483" mass="54090">MDKLWRWSSPLNKYLLFGLTALLSNQSHGHELAQMAAPLYSLEQSISYRELDNGLQLRLLPIPSSRSVSIATQFSVGSRDEIAGQTGYAHLFEHMLFKGSENAPGDSYAQTMSALSGQFNASTFFDFTNYYLTLPSEALELALWLEADRFIRPSLTPETVKNQQATVLEEMATTIDNQAYVRDAMEFLLTLAEGTPYGHSVIGSREDVSKAKVKQLTLFHQRHYRPDAAQISIVGGYPQETNSWIDSAFGQWQPASLSPEKKAAGSRAAIKLKNQYVHGEIIDNRGPWPALLLAWHTVGQQDKDAEAVTLLEAYLFQNRASLIKQSGLTDPEQLLSYSIPLSMELMGVSNLVVVPRARASLDQLTKNVEQMINDIAEHGVDSVSLQQLKANWLNQKLRLLDQPSRLARHLSATQARDKLVPLTGPWERINAVTNEQIQAAANTYFNQGFVRLDLLPPWYIRWTKALLEFLPESVSDSLEESVL</sequence>
<accession>A0ABS7E0Q7</accession>
<keyword evidence="5" id="KW-0482">Metalloprotease</keyword>
<evidence type="ECO:0000256" key="5">
    <source>
        <dbReference type="ARBA" id="ARBA00023049"/>
    </source>
</evidence>
<protein>
    <submittedName>
        <fullName evidence="8">Insulinase family protein</fullName>
    </submittedName>
</protein>
<evidence type="ECO:0000256" key="3">
    <source>
        <dbReference type="ARBA" id="ARBA00022801"/>
    </source>
</evidence>
<dbReference type="RefSeq" id="WP_220108770.1">
    <property type="nucleotide sequence ID" value="NZ_JAHZST010000003.1"/>
</dbReference>
<reference evidence="8 9" key="1">
    <citation type="submission" date="2021-07" db="EMBL/GenBank/DDBJ databases">
        <title>Shewanella sp. nov, isolated from SCS.</title>
        <authorList>
            <person name="Cao W.R."/>
        </authorList>
    </citation>
    <scope>NUCLEOTIDE SEQUENCE [LARGE SCALE GENOMIC DNA]</scope>
    <source>
        <strain evidence="8 9">NR704-98</strain>
    </source>
</reference>
<proteinExistence type="inferred from homology"/>
<feature type="domain" description="Peptidase M16 N-terminal" evidence="6">
    <location>
        <begin position="63"/>
        <end position="178"/>
    </location>
</feature>
<comment type="similarity">
    <text evidence="1">Belongs to the peptidase M16 family.</text>
</comment>
<evidence type="ECO:0000259" key="7">
    <source>
        <dbReference type="Pfam" id="PF05193"/>
    </source>
</evidence>
<dbReference type="Pfam" id="PF05193">
    <property type="entry name" value="Peptidase_M16_C"/>
    <property type="match status" value="1"/>
</dbReference>
<keyword evidence="3" id="KW-0378">Hydrolase</keyword>
<gene>
    <name evidence="8" type="ORF">K0625_05590</name>
</gene>
<evidence type="ECO:0000256" key="4">
    <source>
        <dbReference type="ARBA" id="ARBA00022833"/>
    </source>
</evidence>
<dbReference type="InterPro" id="IPR011249">
    <property type="entry name" value="Metalloenz_LuxS/M16"/>
</dbReference>
<dbReference type="Proteomes" id="UP001195963">
    <property type="component" value="Unassembled WGS sequence"/>
</dbReference>
<keyword evidence="4" id="KW-0862">Zinc</keyword>
<evidence type="ECO:0000259" key="6">
    <source>
        <dbReference type="Pfam" id="PF00675"/>
    </source>
</evidence>
<evidence type="ECO:0000256" key="1">
    <source>
        <dbReference type="ARBA" id="ARBA00007261"/>
    </source>
</evidence>
<dbReference type="Gene3D" id="3.30.830.10">
    <property type="entry name" value="Metalloenzyme, LuxS/M16 peptidase-like"/>
    <property type="match status" value="2"/>
</dbReference>
<dbReference type="PANTHER" id="PTHR43690:SF17">
    <property type="entry name" value="PROTEIN YHJJ"/>
    <property type="match status" value="1"/>
</dbReference>
<keyword evidence="2" id="KW-0645">Protease</keyword>